<dbReference type="InterPro" id="IPR023186">
    <property type="entry name" value="IUNH"/>
</dbReference>
<keyword evidence="1" id="KW-0378">Hydrolase</keyword>
<evidence type="ECO:0000259" key="3">
    <source>
        <dbReference type="Pfam" id="PF01156"/>
    </source>
</evidence>
<keyword evidence="5" id="KW-1185">Reference proteome</keyword>
<dbReference type="InterPro" id="IPR001910">
    <property type="entry name" value="Inosine/uridine_hydrolase_dom"/>
</dbReference>
<comment type="caution">
    <text evidence="4">The sequence shown here is derived from an EMBL/GenBank/DDBJ whole genome shotgun (WGS) entry which is preliminary data.</text>
</comment>
<protein>
    <submittedName>
        <fullName evidence="4">Purine nucleosidase</fullName>
    </submittedName>
</protein>
<organism evidence="4 5">
    <name type="scientific">Solirubrobacter pauli</name>
    <dbReference type="NCBI Taxonomy" id="166793"/>
    <lineage>
        <taxon>Bacteria</taxon>
        <taxon>Bacillati</taxon>
        <taxon>Actinomycetota</taxon>
        <taxon>Thermoleophilia</taxon>
        <taxon>Solirubrobacterales</taxon>
        <taxon>Solirubrobacteraceae</taxon>
        <taxon>Solirubrobacter</taxon>
    </lineage>
</organism>
<reference evidence="4 5" key="1">
    <citation type="submission" date="2018-10" db="EMBL/GenBank/DDBJ databases">
        <title>Genomic Encyclopedia of Archaeal and Bacterial Type Strains, Phase II (KMG-II): from individual species to whole genera.</title>
        <authorList>
            <person name="Goeker M."/>
        </authorList>
    </citation>
    <scope>NUCLEOTIDE SEQUENCE [LARGE SCALE GENOMIC DNA]</scope>
    <source>
        <strain evidence="4 5">DSM 14954</strain>
    </source>
</reference>
<dbReference type="GO" id="GO:0008477">
    <property type="term" value="F:purine nucleosidase activity"/>
    <property type="evidence" value="ECO:0007669"/>
    <property type="project" value="TreeGrafter"/>
</dbReference>
<sequence length="252" mass="26083">MDVVVDTDPGLGTPGADPEDALALALALASPELRVRAITCVAGNVPLPDAFANATRWLERLGRQDVPLAADDAARAIVEHARALVAIGPLTNVAAALRADPSLVERLERVVIMGGAFAVPGNVSPTAEFNFAEDPEAAQAVLDAGLRPTLVGLDVCHETRLPTVRPRTPVGAYFEAVAGPWLASDGPYLYDSLAVAATIRPELLTVVPARVTIAPDGTSVADHDAPANALVATGVDVAAFDALFAERVLPLL</sequence>
<dbReference type="InterPro" id="IPR036452">
    <property type="entry name" value="Ribo_hydro-like"/>
</dbReference>
<evidence type="ECO:0000313" key="5">
    <source>
        <dbReference type="Proteomes" id="UP000278962"/>
    </source>
</evidence>
<feature type="domain" description="Inosine/uridine-preferring nucleoside hydrolase" evidence="3">
    <location>
        <begin position="71"/>
        <end position="240"/>
    </location>
</feature>
<dbReference type="GO" id="GO:0006152">
    <property type="term" value="P:purine nucleoside catabolic process"/>
    <property type="evidence" value="ECO:0007669"/>
    <property type="project" value="TreeGrafter"/>
</dbReference>
<dbReference type="AlphaFoldDB" id="A0A660LFG1"/>
<dbReference type="Pfam" id="PF01156">
    <property type="entry name" value="IU_nuc_hydro"/>
    <property type="match status" value="1"/>
</dbReference>
<dbReference type="Gene3D" id="3.90.245.10">
    <property type="entry name" value="Ribonucleoside hydrolase-like"/>
    <property type="match status" value="2"/>
</dbReference>
<evidence type="ECO:0000256" key="1">
    <source>
        <dbReference type="ARBA" id="ARBA00022801"/>
    </source>
</evidence>
<keyword evidence="2" id="KW-0326">Glycosidase</keyword>
<proteinExistence type="predicted"/>
<accession>A0A660LFG1</accession>
<dbReference type="GO" id="GO:0005829">
    <property type="term" value="C:cytosol"/>
    <property type="evidence" value="ECO:0007669"/>
    <property type="project" value="TreeGrafter"/>
</dbReference>
<dbReference type="Proteomes" id="UP000278962">
    <property type="component" value="Unassembled WGS sequence"/>
</dbReference>
<dbReference type="SUPFAM" id="SSF53590">
    <property type="entry name" value="Nucleoside hydrolase"/>
    <property type="match status" value="1"/>
</dbReference>
<dbReference type="OrthoDB" id="9797882at2"/>
<evidence type="ECO:0000313" key="4">
    <source>
        <dbReference type="EMBL" id="RKQ93309.1"/>
    </source>
</evidence>
<gene>
    <name evidence="4" type="ORF">C8N24_3170</name>
</gene>
<dbReference type="PANTHER" id="PTHR12304:SF4">
    <property type="entry name" value="URIDINE NUCLEOSIDASE"/>
    <property type="match status" value="1"/>
</dbReference>
<dbReference type="PANTHER" id="PTHR12304">
    <property type="entry name" value="INOSINE-URIDINE PREFERRING NUCLEOSIDE HYDROLASE"/>
    <property type="match status" value="1"/>
</dbReference>
<dbReference type="EMBL" id="RBIL01000001">
    <property type="protein sequence ID" value="RKQ93309.1"/>
    <property type="molecule type" value="Genomic_DNA"/>
</dbReference>
<dbReference type="RefSeq" id="WP_121251308.1">
    <property type="nucleotide sequence ID" value="NZ_RBIL01000001.1"/>
</dbReference>
<evidence type="ECO:0000256" key="2">
    <source>
        <dbReference type="ARBA" id="ARBA00023295"/>
    </source>
</evidence>
<name>A0A660LFG1_9ACTN</name>